<dbReference type="KEGG" id="lxy:O159_13490"/>
<reference evidence="6 7" key="1">
    <citation type="journal article" date="2013" name="Genome Announc.">
        <title>Complete Genome Sequence of Leifsonia xyli subsp. cynodontis Strain DSM46306, a Gram-Positive Bacterial Pathogen of Grasses.</title>
        <authorList>
            <person name="Monteiro-Vitorello C.B."/>
            <person name="Zerillo M.M."/>
            <person name="Van Sluys M.A."/>
            <person name="Camargo L.E."/>
            <person name="Kitajima J.P."/>
        </authorList>
    </citation>
    <scope>NUCLEOTIDE SEQUENCE [LARGE SCALE GENOMIC DNA]</scope>
    <source>
        <strain evidence="6 7">DSM 46306</strain>
    </source>
</reference>
<evidence type="ECO:0000313" key="6">
    <source>
        <dbReference type="EMBL" id="AGW41420.1"/>
    </source>
</evidence>
<evidence type="ECO:0000256" key="4">
    <source>
        <dbReference type="ARBA" id="ARBA00022842"/>
    </source>
</evidence>
<dbReference type="RefSeq" id="WP_021754872.1">
    <property type="nucleotide sequence ID" value="NC_022438.1"/>
</dbReference>
<proteinExistence type="predicted"/>
<keyword evidence="3" id="KW-0378">Hydrolase</keyword>
<evidence type="ECO:0000256" key="3">
    <source>
        <dbReference type="ARBA" id="ARBA00022801"/>
    </source>
</evidence>
<dbReference type="Pfam" id="PF13470">
    <property type="entry name" value="PIN_3"/>
    <property type="match status" value="1"/>
</dbReference>
<dbReference type="PANTHER" id="PTHR34610">
    <property type="entry name" value="SSL7007 PROTEIN"/>
    <property type="match status" value="1"/>
</dbReference>
<dbReference type="OrthoDB" id="3436442at2"/>
<dbReference type="Proteomes" id="UP000016743">
    <property type="component" value="Chromosome"/>
</dbReference>
<dbReference type="PANTHER" id="PTHR34610:SF3">
    <property type="entry name" value="SSL7007 PROTEIN"/>
    <property type="match status" value="1"/>
</dbReference>
<dbReference type="InterPro" id="IPR002850">
    <property type="entry name" value="PIN_toxin-like"/>
</dbReference>
<evidence type="ECO:0000259" key="5">
    <source>
        <dbReference type="Pfam" id="PF13470"/>
    </source>
</evidence>
<sequence length="162" mass="17910">MPEQAPVVYDVNVLVNVLVTDDSEFPYIAQVPSASSNPDADCLSIAFDTDDFQLYLSPHILENTTRVLAELGLSPDLIKRYLATLVDVVETSGGAIVDPPRKVFDVSDHEDNLILDLAVDVDATIVVSNDTDLTSLSPWHNRIAIMRPRDFVQCTVQTRRGR</sequence>
<keyword evidence="1" id="KW-0540">Nuclease</keyword>
<dbReference type="GO" id="GO:0046872">
    <property type="term" value="F:metal ion binding"/>
    <property type="evidence" value="ECO:0007669"/>
    <property type="project" value="UniProtKB-KW"/>
</dbReference>
<dbReference type="AlphaFoldDB" id="U3P536"/>
<dbReference type="HOGENOM" id="CLU_1633352_0_0_11"/>
<dbReference type="InterPro" id="IPR002716">
    <property type="entry name" value="PIN_dom"/>
</dbReference>
<accession>U3P536</accession>
<dbReference type="GO" id="GO:0004518">
    <property type="term" value="F:nuclease activity"/>
    <property type="evidence" value="ECO:0007669"/>
    <property type="project" value="UniProtKB-KW"/>
</dbReference>
<feature type="domain" description="PIN" evidence="5">
    <location>
        <begin position="7"/>
        <end position="131"/>
    </location>
</feature>
<dbReference type="PATRIC" id="fig|1389489.3.peg.1296"/>
<gene>
    <name evidence="6" type="ORF">O159_13490</name>
</gene>
<keyword evidence="7" id="KW-1185">Reference proteome</keyword>
<evidence type="ECO:0000313" key="7">
    <source>
        <dbReference type="Proteomes" id="UP000016743"/>
    </source>
</evidence>
<keyword evidence="2" id="KW-0479">Metal-binding</keyword>
<evidence type="ECO:0000256" key="1">
    <source>
        <dbReference type="ARBA" id="ARBA00022722"/>
    </source>
</evidence>
<name>U3P536_LEIXC</name>
<keyword evidence="4" id="KW-0460">Magnesium</keyword>
<dbReference type="GO" id="GO:0016787">
    <property type="term" value="F:hydrolase activity"/>
    <property type="evidence" value="ECO:0007669"/>
    <property type="project" value="UniProtKB-KW"/>
</dbReference>
<protein>
    <recommendedName>
        <fullName evidence="5">PIN domain-containing protein</fullName>
    </recommendedName>
</protein>
<dbReference type="eggNOG" id="COG1569">
    <property type="taxonomic scope" value="Bacteria"/>
</dbReference>
<organism evidence="6 7">
    <name type="scientific">Leifsonia xyli subsp. cynodontis DSM 46306</name>
    <dbReference type="NCBI Taxonomy" id="1389489"/>
    <lineage>
        <taxon>Bacteria</taxon>
        <taxon>Bacillati</taxon>
        <taxon>Actinomycetota</taxon>
        <taxon>Actinomycetes</taxon>
        <taxon>Micrococcales</taxon>
        <taxon>Microbacteriaceae</taxon>
        <taxon>Leifsonia</taxon>
    </lineage>
</organism>
<dbReference type="EMBL" id="CP006734">
    <property type="protein sequence ID" value="AGW41420.1"/>
    <property type="molecule type" value="Genomic_DNA"/>
</dbReference>
<evidence type="ECO:0000256" key="2">
    <source>
        <dbReference type="ARBA" id="ARBA00022723"/>
    </source>
</evidence>